<feature type="region of interest" description="Disordered" evidence="10">
    <location>
        <begin position="830"/>
        <end position="871"/>
    </location>
</feature>
<evidence type="ECO:0000256" key="6">
    <source>
        <dbReference type="ARBA" id="ARBA00022741"/>
    </source>
</evidence>
<keyword evidence="5" id="KW-0677">Repeat</keyword>
<proteinExistence type="inferred from homology"/>
<dbReference type="Pfam" id="PF08370">
    <property type="entry name" value="PDR_assoc"/>
    <property type="match status" value="1"/>
</dbReference>
<reference evidence="13" key="1">
    <citation type="submission" date="2024-03" db="EMBL/GenBank/DDBJ databases">
        <authorList>
            <consortium name="ELIXIR-Norway"/>
            <consortium name="Elixir Norway"/>
        </authorList>
    </citation>
    <scope>NUCLEOTIDE SEQUENCE</scope>
</reference>
<feature type="transmembrane region" description="Helical" evidence="11">
    <location>
        <begin position="603"/>
        <end position="622"/>
    </location>
</feature>
<evidence type="ECO:0000259" key="12">
    <source>
        <dbReference type="PROSITE" id="PS50893"/>
    </source>
</evidence>
<evidence type="ECO:0000256" key="7">
    <source>
        <dbReference type="ARBA" id="ARBA00022840"/>
    </source>
</evidence>
<dbReference type="Pfam" id="PF01061">
    <property type="entry name" value="ABC2_membrane"/>
    <property type="match status" value="2"/>
</dbReference>
<dbReference type="InterPro" id="IPR043926">
    <property type="entry name" value="ABCG_dom"/>
</dbReference>
<feature type="transmembrane region" description="Helical" evidence="11">
    <location>
        <begin position="1369"/>
        <end position="1393"/>
    </location>
</feature>
<evidence type="ECO:0000256" key="11">
    <source>
        <dbReference type="SAM" id="Phobius"/>
    </source>
</evidence>
<evidence type="ECO:0000256" key="4">
    <source>
        <dbReference type="ARBA" id="ARBA00022692"/>
    </source>
</evidence>
<dbReference type="PROSITE" id="PS50893">
    <property type="entry name" value="ABC_TRANSPORTER_2"/>
    <property type="match status" value="2"/>
</dbReference>
<keyword evidence="14" id="KW-1185">Reference proteome</keyword>
<dbReference type="SUPFAM" id="SSF52540">
    <property type="entry name" value="P-loop containing nucleoside triphosphate hydrolases"/>
    <property type="match status" value="2"/>
</dbReference>
<dbReference type="CDD" id="cd03232">
    <property type="entry name" value="ABCG_PDR_domain2"/>
    <property type="match status" value="1"/>
</dbReference>
<feature type="transmembrane region" description="Helical" evidence="11">
    <location>
        <begin position="1286"/>
        <end position="1306"/>
    </location>
</feature>
<keyword evidence="9 11" id="KW-0472">Membrane</keyword>
<feature type="transmembrane region" description="Helical" evidence="11">
    <location>
        <begin position="1482"/>
        <end position="1505"/>
    </location>
</feature>
<dbReference type="InterPro" id="IPR013581">
    <property type="entry name" value="PDR_assoc"/>
</dbReference>
<feature type="transmembrane region" description="Helical" evidence="11">
    <location>
        <begin position="562"/>
        <end position="583"/>
    </location>
</feature>
<feature type="compositionally biased region" description="Basic residues" evidence="10">
    <location>
        <begin position="849"/>
        <end position="858"/>
    </location>
</feature>
<sequence length="1513" mass="169436">MASEKVAVVPEDSIAVAWGAGGGGGSRRGSHEGGLGAGVLSRSVRELSGSLRANWGLLGGQDNPLARSSVSRREEVADDEEALRWAALEKLPTYNRVRTSIFFNPATGSRKNVDVRLLTPVQRRQLLDNLLNATADENEQILQKMRNRLDKVGITIPTIEVRYENLSIDADCYVGNRALPTLLTSTQNFFESILSNIHLVRTKKRVLTILDNVSGIIKPGRLTLLLGPPSSGKTTLLLALAGKLDKDLRVTGKITFNGHTQHEFVPEKTAAYISQKDLHIGEMTVNETLNFSAQCQGVGTNYELMEEISRREKEAGIKPDVDVDVFMKARSLGGAKSSIATDYTLRILGLDVCADTMVGDDMRRGISGGQRKRVTTGEMIVGPTRALFMDEISTGLDSSTTFSIINTLRQSAKIMDYTILVSLLQPAPETFELFDDIILLSEGRAVYHGPRVHVLEFFESCGFKCPDRKGIADFLQEVTSRKDQEQYWFNRQQSYHFVSVSEFTEAYQQFFIGRQMKEELAVPFPKELNHRAALSTEKYSVSKRELVKANYDKQLLLMKRNAIVYIFMIMQLAVGAFISMTVFFRTRLHQRTISDGTTYLGALFYAIVSIMFNGFGDLAIMISRLPVLIKQRDLLFYPAWSYSLSTILLSIPVSLLQSVVWVTMTYYVTGYAPEASRFFKQMFLLFLMGQTAGSMFRLIAALCRTMVLANTVGFILILLSFMLGGFVVPRTYIKKWWVWGYWISPLTYAQQAMSVNEMLAPRWSTIPPGTTKPLGVQVLESRGQFPHAYWYWIGVAGLVGFIIVFNIGFTLAIAFMPPVGKPQAVMSEEELAEKEANREGTQVLLKAPKQPKRSHPRRSVTNTGQTTQGELQLQQIQRNSSSLHRNGSSNNTSKSAVTRGMVLPFQPLSISFDDISYYVDMPAEMKQDGLTETRLKLLSNITGAFRPGVLTALVGVSGAGKTTLMDVLAGRKTGGYIEGDIRISGYPKNQKTFARIAGYCEQTDIHSPQVTVRESLLFSAWLRLGSDIDSERKKSFVEQVMDLVEMKSLEYALVGLPGITGLSTEQRKRLTIAVELVANPSIIFMDEPTSGLDARAAAIVMRTVRNTVDTGRTVVCTIHQPSIDIFEAFDELLLLKRGGRVIYCGPLGQRSHKLVEYFEAIPGISKIKEGANPATWMLDASSMPVESRLGVDFAELFEQSSLYRHNKELVKELSEPVPGSMDLSFPTEYSQPLFQQLQCTLWKQHLTYWRSPAYNVVRAVFTLLTALVFGSLFWDVGTKRDNSTDLFTIFGALYGSTIFICFNNCGTVQPVVSIERTVFYREKAAGMYSAIPYALAQLLIEVPYVLIQATAYALITYSMIGFEWTAAKFFWFLFVLYFSLISFTFYGMMMVALTPSSQLAQIIASFFYALFNLFSGFLIPKPMIPPWWIWYYWICPVAWTLYGLIASQFGDITQTVLVTGLTEEHPSVKDYINTYFGYKHSFLGVVAGVLVGWAVFFAIIFVFAIKYLNFQRR</sequence>
<feature type="transmembrane region" description="Helical" evidence="11">
    <location>
        <begin position="1253"/>
        <end position="1274"/>
    </location>
</feature>
<feature type="compositionally biased region" description="Low complexity" evidence="10">
    <location>
        <begin position="861"/>
        <end position="871"/>
    </location>
</feature>
<accession>A0ABP1BD10</accession>
<dbReference type="InterPro" id="IPR003439">
    <property type="entry name" value="ABC_transporter-like_ATP-bd"/>
</dbReference>
<feature type="transmembrane region" description="Helical" evidence="11">
    <location>
        <begin position="1342"/>
        <end position="1362"/>
    </location>
</feature>
<feature type="transmembrane region" description="Helical" evidence="11">
    <location>
        <begin position="1430"/>
        <end position="1449"/>
    </location>
</feature>
<feature type="transmembrane region" description="Helical" evidence="11">
    <location>
        <begin position="789"/>
        <end position="816"/>
    </location>
</feature>
<evidence type="ECO:0000256" key="3">
    <source>
        <dbReference type="ARBA" id="ARBA00022448"/>
    </source>
</evidence>
<name>A0ABP1BD10_9BRYO</name>
<dbReference type="PANTHER" id="PTHR48040">
    <property type="entry name" value="PLEIOTROPIC DRUG RESISTANCE PROTEIN 1-LIKE ISOFORM X1"/>
    <property type="match status" value="1"/>
</dbReference>
<evidence type="ECO:0000256" key="9">
    <source>
        <dbReference type="ARBA" id="ARBA00023136"/>
    </source>
</evidence>
<feature type="transmembrane region" description="Helical" evidence="11">
    <location>
        <begin position="634"/>
        <end position="662"/>
    </location>
</feature>
<dbReference type="InterPro" id="IPR027417">
    <property type="entry name" value="P-loop_NTPase"/>
</dbReference>
<dbReference type="Gene3D" id="3.40.50.300">
    <property type="entry name" value="P-loop containing nucleotide triphosphate hydrolases"/>
    <property type="match status" value="2"/>
</dbReference>
<keyword evidence="8 11" id="KW-1133">Transmembrane helix</keyword>
<evidence type="ECO:0000256" key="8">
    <source>
        <dbReference type="ARBA" id="ARBA00022989"/>
    </source>
</evidence>
<dbReference type="SMART" id="SM00382">
    <property type="entry name" value="AAA"/>
    <property type="match status" value="2"/>
</dbReference>
<dbReference type="EMBL" id="OZ023704">
    <property type="protein sequence ID" value="CAK9872825.1"/>
    <property type="molecule type" value="Genomic_DNA"/>
</dbReference>
<evidence type="ECO:0000256" key="2">
    <source>
        <dbReference type="ARBA" id="ARBA00006012"/>
    </source>
</evidence>
<feature type="domain" description="ABC transporter" evidence="12">
    <location>
        <begin position="194"/>
        <end position="467"/>
    </location>
</feature>
<evidence type="ECO:0000313" key="14">
    <source>
        <dbReference type="Proteomes" id="UP001497522"/>
    </source>
</evidence>
<organism evidence="13 14">
    <name type="scientific">Sphagnum jensenii</name>
    <dbReference type="NCBI Taxonomy" id="128206"/>
    <lineage>
        <taxon>Eukaryota</taxon>
        <taxon>Viridiplantae</taxon>
        <taxon>Streptophyta</taxon>
        <taxon>Embryophyta</taxon>
        <taxon>Bryophyta</taxon>
        <taxon>Sphagnophytina</taxon>
        <taxon>Sphagnopsida</taxon>
        <taxon>Sphagnales</taxon>
        <taxon>Sphagnaceae</taxon>
        <taxon>Sphagnum</taxon>
    </lineage>
</organism>
<dbReference type="Pfam" id="PF19055">
    <property type="entry name" value="ABC2_membrane_7"/>
    <property type="match status" value="2"/>
</dbReference>
<keyword evidence="6" id="KW-0547">Nucleotide-binding</keyword>
<evidence type="ECO:0000256" key="1">
    <source>
        <dbReference type="ARBA" id="ARBA00004141"/>
    </source>
</evidence>
<comment type="subcellular location">
    <subcellularLocation>
        <location evidence="1">Membrane</location>
        <topology evidence="1">Multi-pass membrane protein</topology>
    </subcellularLocation>
</comment>
<evidence type="ECO:0000256" key="10">
    <source>
        <dbReference type="SAM" id="MobiDB-lite"/>
    </source>
</evidence>
<keyword evidence="7" id="KW-0067">ATP-binding</keyword>
<feature type="domain" description="ABC transporter" evidence="12">
    <location>
        <begin position="910"/>
        <end position="1163"/>
    </location>
</feature>
<dbReference type="Proteomes" id="UP001497522">
    <property type="component" value="Chromosome 3"/>
</dbReference>
<evidence type="ECO:0000313" key="13">
    <source>
        <dbReference type="EMBL" id="CAK9872825.1"/>
    </source>
</evidence>
<protein>
    <recommendedName>
        <fullName evidence="12">ABC transporter domain-containing protein</fullName>
    </recommendedName>
</protein>
<dbReference type="InterPro" id="IPR003593">
    <property type="entry name" value="AAA+_ATPase"/>
</dbReference>
<gene>
    <name evidence="13" type="ORF">CSSPJE1EN2_LOCUS15395</name>
</gene>
<keyword evidence="3" id="KW-0813">Transport</keyword>
<feature type="transmembrane region" description="Helical" evidence="11">
    <location>
        <begin position="682"/>
        <end position="700"/>
    </location>
</feature>
<keyword evidence="4 11" id="KW-0812">Transmembrane</keyword>
<dbReference type="InterPro" id="IPR029481">
    <property type="entry name" value="ABC_trans_N"/>
</dbReference>
<feature type="transmembrane region" description="Helical" evidence="11">
    <location>
        <begin position="707"/>
        <end position="728"/>
    </location>
</feature>
<feature type="transmembrane region" description="Helical" evidence="11">
    <location>
        <begin position="1399"/>
        <end position="1418"/>
    </location>
</feature>
<evidence type="ECO:0000256" key="5">
    <source>
        <dbReference type="ARBA" id="ARBA00022737"/>
    </source>
</evidence>
<dbReference type="Pfam" id="PF14510">
    <property type="entry name" value="ABC_trans_N"/>
    <property type="match status" value="1"/>
</dbReference>
<dbReference type="PANTHER" id="PTHR48040:SF28">
    <property type="entry name" value="ABC TRANSPORTER G FAMILY MEMBER 39-LIKE"/>
    <property type="match status" value="1"/>
</dbReference>
<comment type="similarity">
    <text evidence="2">Belongs to the ABC transporter superfamily. ABCG family. PDR (TC 3.A.1.205) subfamily.</text>
</comment>
<dbReference type="Pfam" id="PF00005">
    <property type="entry name" value="ABC_tran"/>
    <property type="match status" value="2"/>
</dbReference>
<dbReference type="InterPro" id="IPR013525">
    <property type="entry name" value="ABC2_TM"/>
</dbReference>
<dbReference type="InterPro" id="IPR034003">
    <property type="entry name" value="ABCG_PDR_2"/>
</dbReference>